<feature type="transmembrane region" description="Helical" evidence="3">
    <location>
        <begin position="48"/>
        <end position="69"/>
    </location>
</feature>
<dbReference type="EMBL" id="JACRSO010000005">
    <property type="protein sequence ID" value="MBC8529898.1"/>
    <property type="molecule type" value="Genomic_DNA"/>
</dbReference>
<keyword evidence="3" id="KW-1133">Transmembrane helix</keyword>
<name>A0A926D189_9FIRM</name>
<keyword evidence="5" id="KW-1185">Reference proteome</keyword>
<dbReference type="RefSeq" id="WP_249285680.1">
    <property type="nucleotide sequence ID" value="NZ_JACRSO010000005.1"/>
</dbReference>
<dbReference type="Proteomes" id="UP000654279">
    <property type="component" value="Unassembled WGS sequence"/>
</dbReference>
<dbReference type="AlphaFoldDB" id="A0A926D189"/>
<comment type="caution">
    <text evidence="4">The sequence shown here is derived from an EMBL/GenBank/DDBJ whole genome shotgun (WGS) entry which is preliminary data.</text>
</comment>
<gene>
    <name evidence="4" type="ORF">H8699_10705</name>
</gene>
<organism evidence="4 5">
    <name type="scientific">Luoshenia tenuis</name>
    <dbReference type="NCBI Taxonomy" id="2763654"/>
    <lineage>
        <taxon>Bacteria</taxon>
        <taxon>Bacillati</taxon>
        <taxon>Bacillota</taxon>
        <taxon>Clostridia</taxon>
        <taxon>Christensenellales</taxon>
        <taxon>Christensenellaceae</taxon>
        <taxon>Luoshenia</taxon>
    </lineage>
</organism>
<feature type="region of interest" description="Disordered" evidence="2">
    <location>
        <begin position="134"/>
        <end position="155"/>
    </location>
</feature>
<proteinExistence type="predicted"/>
<feature type="compositionally biased region" description="Basic and acidic residues" evidence="2">
    <location>
        <begin position="11"/>
        <end position="21"/>
    </location>
</feature>
<reference evidence="4" key="1">
    <citation type="submission" date="2020-08" db="EMBL/GenBank/DDBJ databases">
        <title>Genome public.</title>
        <authorList>
            <person name="Liu C."/>
            <person name="Sun Q."/>
        </authorList>
    </citation>
    <scope>NUCLEOTIDE SEQUENCE</scope>
    <source>
        <strain evidence="4">NSJ-44</strain>
    </source>
</reference>
<evidence type="ECO:0008006" key="6">
    <source>
        <dbReference type="Google" id="ProtNLM"/>
    </source>
</evidence>
<keyword evidence="1" id="KW-0175">Coiled coil</keyword>
<evidence type="ECO:0000313" key="4">
    <source>
        <dbReference type="EMBL" id="MBC8529898.1"/>
    </source>
</evidence>
<sequence>MVAAQKGSTARKIEYQNEKRPQLRLAEPPARMPQAGRVVKPQSKAKPIVLLILGFILAIVVVTRFSIIAQNANQIHTLKNELSEVEKKTASLEHQLNSVQNLDVVMNEASKSLAMNAPSEDQVRYVSLPMTPSEAQAQAQAQQQERESASAGSTSPIGEFFSRVVSWLD</sequence>
<feature type="region of interest" description="Disordered" evidence="2">
    <location>
        <begin position="1"/>
        <end position="38"/>
    </location>
</feature>
<protein>
    <recommendedName>
        <fullName evidence="6">Cell division protein FtsL</fullName>
    </recommendedName>
</protein>
<evidence type="ECO:0000256" key="2">
    <source>
        <dbReference type="SAM" id="MobiDB-lite"/>
    </source>
</evidence>
<keyword evidence="3" id="KW-0472">Membrane</keyword>
<evidence type="ECO:0000313" key="5">
    <source>
        <dbReference type="Proteomes" id="UP000654279"/>
    </source>
</evidence>
<feature type="coiled-coil region" evidence="1">
    <location>
        <begin position="68"/>
        <end position="102"/>
    </location>
</feature>
<evidence type="ECO:0000256" key="3">
    <source>
        <dbReference type="SAM" id="Phobius"/>
    </source>
</evidence>
<accession>A0A926D189</accession>
<evidence type="ECO:0000256" key="1">
    <source>
        <dbReference type="SAM" id="Coils"/>
    </source>
</evidence>
<keyword evidence="3" id="KW-0812">Transmembrane</keyword>
<feature type="compositionally biased region" description="Low complexity" evidence="2">
    <location>
        <begin position="134"/>
        <end position="143"/>
    </location>
</feature>